<name>A0A9P7C3T5_9FUNG</name>
<sequence length="166" mass="17528">MLAVGQEVAADRQQAGVFALRARVGLQADVVVAGDLAQRGRQAINQLVVALALRSGCERVDQRELGPGDRDHLGGGVQRHGARAQRDHRAIQGQILVGQAAQVAQHVGFGLHAGEDRVRQDGAFAGHRSGYAARGGGVQRVDVQFDIIALQAGGEHVDQRLQVGRG</sequence>
<evidence type="ECO:0000313" key="1">
    <source>
        <dbReference type="EMBL" id="KAG1535162.1"/>
    </source>
</evidence>
<organism evidence="1 2">
    <name type="scientific">Rhizopus delemar</name>
    <dbReference type="NCBI Taxonomy" id="936053"/>
    <lineage>
        <taxon>Eukaryota</taxon>
        <taxon>Fungi</taxon>
        <taxon>Fungi incertae sedis</taxon>
        <taxon>Mucoromycota</taxon>
        <taxon>Mucoromycotina</taxon>
        <taxon>Mucoromycetes</taxon>
        <taxon>Mucorales</taxon>
        <taxon>Mucorineae</taxon>
        <taxon>Rhizopodaceae</taxon>
        <taxon>Rhizopus</taxon>
    </lineage>
</organism>
<accession>A0A9P7C3T5</accession>
<keyword evidence="2" id="KW-1185">Reference proteome</keyword>
<gene>
    <name evidence="1" type="ORF">G6F50_015375</name>
</gene>
<reference evidence="1 2" key="1">
    <citation type="journal article" date="2020" name="Microb. Genom.">
        <title>Genetic diversity of clinical and environmental Mucorales isolates obtained from an investigation of mucormycosis cases among solid organ transplant recipients.</title>
        <authorList>
            <person name="Nguyen M.H."/>
            <person name="Kaul D."/>
            <person name="Muto C."/>
            <person name="Cheng S.J."/>
            <person name="Richter R.A."/>
            <person name="Bruno V.M."/>
            <person name="Liu G."/>
            <person name="Beyhan S."/>
            <person name="Sundermann A.J."/>
            <person name="Mounaud S."/>
            <person name="Pasculle A.W."/>
            <person name="Nierman W.C."/>
            <person name="Driscoll E."/>
            <person name="Cumbie R."/>
            <person name="Clancy C.J."/>
            <person name="Dupont C.L."/>
        </authorList>
    </citation>
    <scope>NUCLEOTIDE SEQUENCE [LARGE SCALE GENOMIC DNA]</scope>
    <source>
        <strain evidence="1 2">GL24</strain>
    </source>
</reference>
<evidence type="ECO:0000313" key="2">
    <source>
        <dbReference type="Proteomes" id="UP000740926"/>
    </source>
</evidence>
<dbReference type="EMBL" id="JAANIU010008405">
    <property type="protein sequence ID" value="KAG1535162.1"/>
    <property type="molecule type" value="Genomic_DNA"/>
</dbReference>
<protein>
    <submittedName>
        <fullName evidence="1">Uncharacterized protein</fullName>
    </submittedName>
</protein>
<dbReference type="AlphaFoldDB" id="A0A9P7C3T5"/>
<comment type="caution">
    <text evidence="1">The sequence shown here is derived from an EMBL/GenBank/DDBJ whole genome shotgun (WGS) entry which is preliminary data.</text>
</comment>
<proteinExistence type="predicted"/>
<dbReference type="Proteomes" id="UP000740926">
    <property type="component" value="Unassembled WGS sequence"/>
</dbReference>